<feature type="transmembrane region" description="Helical" evidence="7">
    <location>
        <begin position="20"/>
        <end position="45"/>
    </location>
</feature>
<protein>
    <submittedName>
        <fullName evidence="9">Carbohydrate ABC transporter permease</fullName>
    </submittedName>
</protein>
<evidence type="ECO:0000313" key="10">
    <source>
        <dbReference type="Proteomes" id="UP000317638"/>
    </source>
</evidence>
<dbReference type="CDD" id="cd06261">
    <property type="entry name" value="TM_PBP2"/>
    <property type="match status" value="1"/>
</dbReference>
<dbReference type="RefSeq" id="WP_143937803.1">
    <property type="nucleotide sequence ID" value="NZ_VKKG01000002.1"/>
</dbReference>
<dbReference type="GO" id="GO:0055085">
    <property type="term" value="P:transmembrane transport"/>
    <property type="evidence" value="ECO:0007669"/>
    <property type="project" value="InterPro"/>
</dbReference>
<dbReference type="InterPro" id="IPR000515">
    <property type="entry name" value="MetI-like"/>
</dbReference>
<evidence type="ECO:0000256" key="7">
    <source>
        <dbReference type="RuleBase" id="RU363032"/>
    </source>
</evidence>
<evidence type="ECO:0000313" key="9">
    <source>
        <dbReference type="EMBL" id="TRY18911.1"/>
    </source>
</evidence>
<reference evidence="9 10" key="1">
    <citation type="submission" date="2019-07" db="EMBL/GenBank/DDBJ databases">
        <authorList>
            <person name="Zhou L.-Y."/>
        </authorList>
    </citation>
    <scope>NUCLEOTIDE SEQUENCE [LARGE SCALE GENOMIC DNA]</scope>
    <source>
        <strain evidence="9 10">YIM 101269</strain>
    </source>
</reference>
<dbReference type="PANTHER" id="PTHR43744:SF12">
    <property type="entry name" value="ABC TRANSPORTER PERMEASE PROTEIN MG189-RELATED"/>
    <property type="match status" value="1"/>
</dbReference>
<keyword evidence="10" id="KW-1185">Reference proteome</keyword>
<comment type="caution">
    <text evidence="9">The sequence shown here is derived from an EMBL/GenBank/DDBJ whole genome shotgun (WGS) entry which is preliminary data.</text>
</comment>
<dbReference type="OrthoDB" id="9794684at2"/>
<feature type="domain" description="ABC transmembrane type-1" evidence="8">
    <location>
        <begin position="83"/>
        <end position="284"/>
    </location>
</feature>
<feature type="transmembrane region" description="Helical" evidence="7">
    <location>
        <begin position="263"/>
        <end position="284"/>
    </location>
</feature>
<dbReference type="Gene3D" id="1.10.3720.10">
    <property type="entry name" value="MetI-like"/>
    <property type="match status" value="1"/>
</dbReference>
<evidence type="ECO:0000256" key="2">
    <source>
        <dbReference type="ARBA" id="ARBA00022448"/>
    </source>
</evidence>
<evidence type="ECO:0000256" key="1">
    <source>
        <dbReference type="ARBA" id="ARBA00004651"/>
    </source>
</evidence>
<feature type="transmembrane region" description="Helical" evidence="7">
    <location>
        <begin position="162"/>
        <end position="182"/>
    </location>
</feature>
<feature type="transmembrane region" description="Helical" evidence="7">
    <location>
        <begin position="121"/>
        <end position="141"/>
    </location>
</feature>
<accession>A0A553K2J7</accession>
<feature type="transmembrane region" description="Helical" evidence="7">
    <location>
        <begin position="87"/>
        <end position="109"/>
    </location>
</feature>
<evidence type="ECO:0000256" key="4">
    <source>
        <dbReference type="ARBA" id="ARBA00022692"/>
    </source>
</evidence>
<proteinExistence type="inferred from homology"/>
<evidence type="ECO:0000259" key="8">
    <source>
        <dbReference type="PROSITE" id="PS50928"/>
    </source>
</evidence>
<dbReference type="EMBL" id="VKKG01000002">
    <property type="protein sequence ID" value="TRY18911.1"/>
    <property type="molecule type" value="Genomic_DNA"/>
</dbReference>
<evidence type="ECO:0000256" key="6">
    <source>
        <dbReference type="ARBA" id="ARBA00023136"/>
    </source>
</evidence>
<dbReference type="AlphaFoldDB" id="A0A553K2J7"/>
<dbReference type="InterPro" id="IPR035906">
    <property type="entry name" value="MetI-like_sf"/>
</dbReference>
<keyword evidence="3" id="KW-1003">Cell membrane</keyword>
<keyword evidence="2 7" id="KW-0813">Transport</keyword>
<dbReference type="SUPFAM" id="SSF161098">
    <property type="entry name" value="MetI-like"/>
    <property type="match status" value="1"/>
</dbReference>
<dbReference type="Proteomes" id="UP000317638">
    <property type="component" value="Unassembled WGS sequence"/>
</dbReference>
<name>A0A553K2J7_9ACTN</name>
<comment type="subcellular location">
    <subcellularLocation>
        <location evidence="1 7">Cell membrane</location>
        <topology evidence="1 7">Multi-pass membrane protein</topology>
    </subcellularLocation>
</comment>
<organism evidence="9 10">
    <name type="scientific">Tessaracoccus rhinocerotis</name>
    <dbReference type="NCBI Taxonomy" id="1689449"/>
    <lineage>
        <taxon>Bacteria</taxon>
        <taxon>Bacillati</taxon>
        <taxon>Actinomycetota</taxon>
        <taxon>Actinomycetes</taxon>
        <taxon>Propionibacteriales</taxon>
        <taxon>Propionibacteriaceae</taxon>
        <taxon>Tessaracoccus</taxon>
    </lineage>
</organism>
<dbReference type="GO" id="GO:0005886">
    <property type="term" value="C:plasma membrane"/>
    <property type="evidence" value="ECO:0007669"/>
    <property type="project" value="UniProtKB-SubCell"/>
</dbReference>
<evidence type="ECO:0000256" key="5">
    <source>
        <dbReference type="ARBA" id="ARBA00022989"/>
    </source>
</evidence>
<keyword evidence="5 7" id="KW-1133">Transmembrane helix</keyword>
<keyword evidence="6 7" id="KW-0472">Membrane</keyword>
<dbReference type="Pfam" id="PF00528">
    <property type="entry name" value="BPD_transp_1"/>
    <property type="match status" value="1"/>
</dbReference>
<dbReference type="PROSITE" id="PS50928">
    <property type="entry name" value="ABC_TM1"/>
    <property type="match status" value="1"/>
</dbReference>
<sequence length="298" mass="32051">MTAALPTPLPTRSKSPLGAFLWALLKLGILLWCVFNVGMLLWVGLNSFRGGSRIFSQPLELPNSLDFGNYVNAWTVSNLGRGFINSILLVAVCTAITVVVAAMAAYVLARTRVPSAGPLTSFFAIGLGIPVQVVIVPLWVAMNSISSFMYDTVGWWDERLSLGLLYVATSLPFAVFLLTGFFRSLPTELEEAAALDGASAWTTFTTIMAPLARPGLVTAALLTGMGLWNETLLALVFVTDNEKYTLPQALLGLYGTMQYTSDWGGLFAGIVIVVIPTILLYAFLGRRLVEGMTLGAGK</sequence>
<comment type="similarity">
    <text evidence="7">Belongs to the binding-protein-dependent transport system permease family.</text>
</comment>
<dbReference type="PANTHER" id="PTHR43744">
    <property type="entry name" value="ABC TRANSPORTER PERMEASE PROTEIN MG189-RELATED-RELATED"/>
    <property type="match status" value="1"/>
</dbReference>
<gene>
    <name evidence="9" type="ORF">FOJ82_07330</name>
</gene>
<evidence type="ECO:0000256" key="3">
    <source>
        <dbReference type="ARBA" id="ARBA00022475"/>
    </source>
</evidence>
<keyword evidence="4 7" id="KW-0812">Transmembrane</keyword>